<keyword evidence="3" id="KW-1185">Reference proteome</keyword>
<accession>A0A840F441</accession>
<dbReference type="PROSITE" id="PS51257">
    <property type="entry name" value="PROKAR_LIPOPROTEIN"/>
    <property type="match status" value="1"/>
</dbReference>
<evidence type="ECO:0000313" key="2">
    <source>
        <dbReference type="EMBL" id="MBB4136229.1"/>
    </source>
</evidence>
<protein>
    <recommendedName>
        <fullName evidence="4">Lipoprotein</fullName>
    </recommendedName>
</protein>
<evidence type="ECO:0000256" key="1">
    <source>
        <dbReference type="SAM" id="SignalP"/>
    </source>
</evidence>
<name>A0A840F441_9ACTN</name>
<proteinExistence type="predicted"/>
<dbReference type="Proteomes" id="UP000551501">
    <property type="component" value="Unassembled WGS sequence"/>
</dbReference>
<gene>
    <name evidence="2" type="ORF">BKA16_002781</name>
</gene>
<reference evidence="2 3" key="1">
    <citation type="submission" date="2020-08" db="EMBL/GenBank/DDBJ databases">
        <title>Sequencing the genomes of 1000 actinobacteria strains.</title>
        <authorList>
            <person name="Klenk H.-P."/>
        </authorList>
    </citation>
    <scope>NUCLEOTIDE SEQUENCE [LARGE SCALE GENOMIC DNA]</scope>
    <source>
        <strain evidence="2 3">DSM 45298</strain>
    </source>
</reference>
<comment type="caution">
    <text evidence="2">The sequence shown here is derived from an EMBL/GenBank/DDBJ whole genome shotgun (WGS) entry which is preliminary data.</text>
</comment>
<dbReference type="EMBL" id="JACIFP010000001">
    <property type="protein sequence ID" value="MBB4136229.1"/>
    <property type="molecule type" value="Genomic_DNA"/>
</dbReference>
<sequence>MSRCIHRYSVALATICLAAGCSSAATPTPLHLPESSTTVEFTYIGSSTPPPYHEEYVVEISDGEATARIGTYRTVRGTVDPESTSRTTVRPAQWQTMVDALTALPDPVEGEDGCAGGSTYAVLVKDAGRTVVDRSDYACGSGSDAVVDAYTAFIAPIAPALGLP</sequence>
<evidence type="ECO:0000313" key="3">
    <source>
        <dbReference type="Proteomes" id="UP000551501"/>
    </source>
</evidence>
<keyword evidence="1" id="KW-0732">Signal</keyword>
<organism evidence="2 3">
    <name type="scientific">Gordonia humi</name>
    <dbReference type="NCBI Taxonomy" id="686429"/>
    <lineage>
        <taxon>Bacteria</taxon>
        <taxon>Bacillati</taxon>
        <taxon>Actinomycetota</taxon>
        <taxon>Actinomycetes</taxon>
        <taxon>Mycobacteriales</taxon>
        <taxon>Gordoniaceae</taxon>
        <taxon>Gordonia</taxon>
    </lineage>
</organism>
<dbReference type="RefSeq" id="WP_183371192.1">
    <property type="nucleotide sequence ID" value="NZ_BAABHL010000013.1"/>
</dbReference>
<feature type="signal peptide" evidence="1">
    <location>
        <begin position="1"/>
        <end position="24"/>
    </location>
</feature>
<evidence type="ECO:0008006" key="4">
    <source>
        <dbReference type="Google" id="ProtNLM"/>
    </source>
</evidence>
<dbReference type="AlphaFoldDB" id="A0A840F441"/>
<feature type="chain" id="PRO_5032757942" description="Lipoprotein" evidence="1">
    <location>
        <begin position="25"/>
        <end position="164"/>
    </location>
</feature>